<dbReference type="Proteomes" id="UP000244934">
    <property type="component" value="Unassembled WGS sequence"/>
</dbReference>
<dbReference type="PANTHER" id="PTHR35562">
    <property type="entry name" value="DNA ENDONUCLEASE SMRA-RELATED"/>
    <property type="match status" value="1"/>
</dbReference>
<gene>
    <name evidence="3" type="primary">smrA_2</name>
    <name evidence="3" type="ORF">KSP9073_02793</name>
</gene>
<dbReference type="PANTHER" id="PTHR35562:SF2">
    <property type="entry name" value="DNA ENDONUCLEASE SMRA-RELATED"/>
    <property type="match status" value="1"/>
</dbReference>
<dbReference type="Gene3D" id="3.30.1370.110">
    <property type="match status" value="1"/>
</dbReference>
<feature type="region of interest" description="Disordered" evidence="1">
    <location>
        <begin position="23"/>
        <end position="56"/>
    </location>
</feature>
<evidence type="ECO:0000259" key="2">
    <source>
        <dbReference type="PROSITE" id="PS50828"/>
    </source>
</evidence>
<feature type="domain" description="Smr" evidence="2">
    <location>
        <begin position="108"/>
        <end position="180"/>
    </location>
</feature>
<dbReference type="EC" id="3.1.-.-" evidence="3"/>
<dbReference type="PROSITE" id="PS50828">
    <property type="entry name" value="SMR"/>
    <property type="match status" value="1"/>
</dbReference>
<keyword evidence="3" id="KW-0378">Hydrolase</keyword>
<keyword evidence="4" id="KW-1185">Reference proteome</keyword>
<name>A0A2R8CPC3_9GAMM</name>
<keyword evidence="3" id="KW-0255">Endonuclease</keyword>
<dbReference type="SUPFAM" id="SSF160443">
    <property type="entry name" value="SMR domain-like"/>
    <property type="match status" value="1"/>
</dbReference>
<dbReference type="NCBIfam" id="NF033154">
    <property type="entry name" value="endonuc_SmrA"/>
    <property type="match status" value="1"/>
</dbReference>
<organism evidence="3 4">
    <name type="scientific">Kushneria phyllosphaerae</name>
    <dbReference type="NCBI Taxonomy" id="2100822"/>
    <lineage>
        <taxon>Bacteria</taxon>
        <taxon>Pseudomonadati</taxon>
        <taxon>Pseudomonadota</taxon>
        <taxon>Gammaproteobacteria</taxon>
        <taxon>Oceanospirillales</taxon>
        <taxon>Halomonadaceae</taxon>
        <taxon>Kushneria</taxon>
    </lineage>
</organism>
<reference evidence="4" key="1">
    <citation type="submission" date="2018-03" db="EMBL/GenBank/DDBJ databases">
        <authorList>
            <person name="Navarro De La Torre S."/>
        </authorList>
    </citation>
    <scope>NUCLEOTIDE SEQUENCE [LARGE SCALE GENOMIC DNA]</scope>
    <source>
        <strain evidence="4">EAod3</strain>
    </source>
</reference>
<dbReference type="SMART" id="SM00463">
    <property type="entry name" value="SMR"/>
    <property type="match status" value="1"/>
</dbReference>
<dbReference type="EMBL" id="ONZI01000004">
    <property type="protein sequence ID" value="SPJ34746.1"/>
    <property type="molecule type" value="Genomic_DNA"/>
</dbReference>
<dbReference type="GO" id="GO:0016787">
    <property type="term" value="F:hydrolase activity"/>
    <property type="evidence" value="ECO:0007669"/>
    <property type="project" value="UniProtKB-KW"/>
</dbReference>
<dbReference type="InterPro" id="IPR002625">
    <property type="entry name" value="Smr_dom"/>
</dbReference>
<dbReference type="InterPro" id="IPR047688">
    <property type="entry name" value="Endonuc_SmrA"/>
</dbReference>
<accession>A0A2R8CPC3</accession>
<dbReference type="RefSeq" id="WP_108843556.1">
    <property type="nucleotide sequence ID" value="NZ_ONZI01000004.1"/>
</dbReference>
<sequence length="199" mass="22797">MNANQRDEQLFFSEMADVIPLNKGRNRADAGSTGARTPSDAQLARRASAQDGEQESNFLSDEFVDLLPANDPIEFRRDGIQTGVIEKLRHGGYQVDSQLNLIKRPVIECRRELFNFIRQAHHHELRCVMIIHGRGKSDESHANVVRSYVGKWLEQFDEVQAYVTAQPRHGGIGATYVMLRKAPRARQRNRELHQRRRAP</sequence>
<proteinExistence type="predicted"/>
<dbReference type="InterPro" id="IPR036063">
    <property type="entry name" value="Smr_dom_sf"/>
</dbReference>
<protein>
    <submittedName>
        <fullName evidence="3">Putative DNA endonuclease SmrA</fullName>
        <ecNumber evidence="3">3.1.-.-</ecNumber>
    </submittedName>
</protein>
<evidence type="ECO:0000313" key="4">
    <source>
        <dbReference type="Proteomes" id="UP000244934"/>
    </source>
</evidence>
<dbReference type="AlphaFoldDB" id="A0A2R8CPC3"/>
<dbReference type="Pfam" id="PF01713">
    <property type="entry name" value="Smr"/>
    <property type="match status" value="1"/>
</dbReference>
<dbReference type="GO" id="GO:0004520">
    <property type="term" value="F:DNA endonuclease activity"/>
    <property type="evidence" value="ECO:0007669"/>
    <property type="project" value="TreeGrafter"/>
</dbReference>
<dbReference type="OrthoDB" id="9808881at2"/>
<keyword evidence="3" id="KW-0540">Nuclease</keyword>
<evidence type="ECO:0000313" key="3">
    <source>
        <dbReference type="EMBL" id="SPJ34746.1"/>
    </source>
</evidence>
<evidence type="ECO:0000256" key="1">
    <source>
        <dbReference type="SAM" id="MobiDB-lite"/>
    </source>
</evidence>